<dbReference type="Pfam" id="PF13508">
    <property type="entry name" value="Acetyltransf_7"/>
    <property type="match status" value="1"/>
</dbReference>
<reference evidence="2" key="2">
    <citation type="journal article" date="2023" name="IMA Fungus">
        <title>Comparative genomic study of the Penicillium genus elucidates a diverse pangenome and 15 lateral gene transfer events.</title>
        <authorList>
            <person name="Petersen C."/>
            <person name="Sorensen T."/>
            <person name="Nielsen M.R."/>
            <person name="Sondergaard T.E."/>
            <person name="Sorensen J.L."/>
            <person name="Fitzpatrick D.A."/>
            <person name="Frisvad J.C."/>
            <person name="Nielsen K.L."/>
        </authorList>
    </citation>
    <scope>NUCLEOTIDE SEQUENCE</scope>
    <source>
        <strain evidence="2">IBT 16125</strain>
    </source>
</reference>
<dbReference type="Proteomes" id="UP001213681">
    <property type="component" value="Unassembled WGS sequence"/>
</dbReference>
<feature type="domain" description="N-acetyltransferase" evidence="1">
    <location>
        <begin position="61"/>
        <end position="223"/>
    </location>
</feature>
<dbReference type="InterPro" id="IPR000182">
    <property type="entry name" value="GNAT_dom"/>
</dbReference>
<dbReference type="RefSeq" id="XP_056767823.1">
    <property type="nucleotide sequence ID" value="XM_056909205.1"/>
</dbReference>
<dbReference type="PROSITE" id="PS51186">
    <property type="entry name" value="GNAT"/>
    <property type="match status" value="1"/>
</dbReference>
<dbReference type="GeneID" id="81599448"/>
<dbReference type="PANTHER" id="PTHR42791">
    <property type="entry name" value="GNAT FAMILY ACETYLTRANSFERASE"/>
    <property type="match status" value="1"/>
</dbReference>
<dbReference type="AlphaFoldDB" id="A0AAD6CBF5"/>
<sequence length="225" mass="25195">MYQIRYATEADMPALCEINYVSFKNYRFRSAVFPQCEPATLKKFKALNGMKQMANPEMHVITIEDSNTGQLVGYARWLIPRVLGVSSPVCILSARGAALAAATEQPLDHAPRPMNEGLFYAPRKLLGPARRRHTAERDIVLDFLATLPAYRGRGIGSALLEWGIKIADTVKTRIYLEATSAGLSLYSKHGWQVVEELVLDLELFGEGREELFTLMLREPVLLDVP</sequence>
<gene>
    <name evidence="2" type="ORF">N7458_005823</name>
</gene>
<evidence type="ECO:0000259" key="1">
    <source>
        <dbReference type="PROSITE" id="PS51186"/>
    </source>
</evidence>
<dbReference type="InterPro" id="IPR016181">
    <property type="entry name" value="Acyl_CoA_acyltransferase"/>
</dbReference>
<dbReference type="PANTHER" id="PTHR42791:SF2">
    <property type="entry name" value="N-ACETYLTRANSFERASE DOMAIN-CONTAINING PROTEIN"/>
    <property type="match status" value="1"/>
</dbReference>
<protein>
    <recommendedName>
        <fullName evidence="1">N-acetyltransferase domain-containing protein</fullName>
    </recommendedName>
</protein>
<dbReference type="InterPro" id="IPR052523">
    <property type="entry name" value="Trichothecene_AcTrans"/>
</dbReference>
<accession>A0AAD6CBF5</accession>
<name>A0AAD6CBF5_9EURO</name>
<reference evidence="2" key="1">
    <citation type="submission" date="2022-12" db="EMBL/GenBank/DDBJ databases">
        <authorList>
            <person name="Petersen C."/>
        </authorList>
    </citation>
    <scope>NUCLEOTIDE SEQUENCE</scope>
    <source>
        <strain evidence="2">IBT 16125</strain>
    </source>
</reference>
<keyword evidence="3" id="KW-1185">Reference proteome</keyword>
<evidence type="ECO:0000313" key="2">
    <source>
        <dbReference type="EMBL" id="KAJ5454867.1"/>
    </source>
</evidence>
<dbReference type="SUPFAM" id="SSF55729">
    <property type="entry name" value="Acyl-CoA N-acyltransferases (Nat)"/>
    <property type="match status" value="1"/>
</dbReference>
<organism evidence="2 3">
    <name type="scientific">Penicillium daleae</name>
    <dbReference type="NCBI Taxonomy" id="63821"/>
    <lineage>
        <taxon>Eukaryota</taxon>
        <taxon>Fungi</taxon>
        <taxon>Dikarya</taxon>
        <taxon>Ascomycota</taxon>
        <taxon>Pezizomycotina</taxon>
        <taxon>Eurotiomycetes</taxon>
        <taxon>Eurotiomycetidae</taxon>
        <taxon>Eurotiales</taxon>
        <taxon>Aspergillaceae</taxon>
        <taxon>Penicillium</taxon>
    </lineage>
</organism>
<proteinExistence type="predicted"/>
<dbReference type="EMBL" id="JAPVEA010000005">
    <property type="protein sequence ID" value="KAJ5454867.1"/>
    <property type="molecule type" value="Genomic_DNA"/>
</dbReference>
<dbReference type="GO" id="GO:0016747">
    <property type="term" value="F:acyltransferase activity, transferring groups other than amino-acyl groups"/>
    <property type="evidence" value="ECO:0007669"/>
    <property type="project" value="InterPro"/>
</dbReference>
<dbReference type="Gene3D" id="3.40.630.30">
    <property type="match status" value="1"/>
</dbReference>
<dbReference type="CDD" id="cd04301">
    <property type="entry name" value="NAT_SF"/>
    <property type="match status" value="1"/>
</dbReference>
<evidence type="ECO:0000313" key="3">
    <source>
        <dbReference type="Proteomes" id="UP001213681"/>
    </source>
</evidence>
<comment type="caution">
    <text evidence="2">The sequence shown here is derived from an EMBL/GenBank/DDBJ whole genome shotgun (WGS) entry which is preliminary data.</text>
</comment>